<name>A0A9D1AA05_9FIRM</name>
<dbReference type="Pfam" id="PF09136">
    <property type="entry name" value="Glucodextran_B"/>
    <property type="match status" value="1"/>
</dbReference>
<dbReference type="InterPro" id="IPR013783">
    <property type="entry name" value="Ig-like_fold"/>
</dbReference>
<evidence type="ECO:0000259" key="1">
    <source>
        <dbReference type="Pfam" id="PF19077"/>
    </source>
</evidence>
<proteinExistence type="predicted"/>
<feature type="domain" description="Bacterial Ig-like" evidence="1">
    <location>
        <begin position="97"/>
        <end position="184"/>
    </location>
</feature>
<dbReference type="InterPro" id="IPR044016">
    <property type="entry name" value="Big_13"/>
</dbReference>
<evidence type="ECO:0000313" key="3">
    <source>
        <dbReference type="Proteomes" id="UP000886757"/>
    </source>
</evidence>
<gene>
    <name evidence="2" type="ORF">IAB31_02690</name>
</gene>
<dbReference type="Pfam" id="PF19077">
    <property type="entry name" value="Big_13"/>
    <property type="match status" value="1"/>
</dbReference>
<reference evidence="2" key="2">
    <citation type="journal article" date="2021" name="PeerJ">
        <title>Extensive microbial diversity within the chicken gut microbiome revealed by metagenomics and culture.</title>
        <authorList>
            <person name="Gilroy R."/>
            <person name="Ravi A."/>
            <person name="Getino M."/>
            <person name="Pursley I."/>
            <person name="Horton D.L."/>
            <person name="Alikhan N.F."/>
            <person name="Baker D."/>
            <person name="Gharbi K."/>
            <person name="Hall N."/>
            <person name="Watson M."/>
            <person name="Adriaenssens E.M."/>
            <person name="Foster-Nyarko E."/>
            <person name="Jarju S."/>
            <person name="Secka A."/>
            <person name="Antonio M."/>
            <person name="Oren A."/>
            <person name="Chaudhuri R.R."/>
            <person name="La Ragione R."/>
            <person name="Hildebrand F."/>
            <person name="Pallen M.J."/>
        </authorList>
    </citation>
    <scope>NUCLEOTIDE SEQUENCE</scope>
    <source>
        <strain evidence="2">ChiSjej4B22-8148</strain>
    </source>
</reference>
<organism evidence="2 3">
    <name type="scientific">Candidatus Choladousia intestinavium</name>
    <dbReference type="NCBI Taxonomy" id="2840727"/>
    <lineage>
        <taxon>Bacteria</taxon>
        <taxon>Bacillati</taxon>
        <taxon>Bacillota</taxon>
        <taxon>Clostridia</taxon>
        <taxon>Lachnospirales</taxon>
        <taxon>Lachnospiraceae</taxon>
        <taxon>Lachnospiraceae incertae sedis</taxon>
        <taxon>Candidatus Choladousia</taxon>
    </lineage>
</organism>
<dbReference type="EMBL" id="DVGK01000036">
    <property type="protein sequence ID" value="HIR12815.1"/>
    <property type="molecule type" value="Genomic_DNA"/>
</dbReference>
<comment type="caution">
    <text evidence="2">The sequence shown here is derived from an EMBL/GenBank/DDBJ whole genome shotgun (WGS) entry which is preliminary data.</text>
</comment>
<dbReference type="Proteomes" id="UP000886757">
    <property type="component" value="Unassembled WGS sequence"/>
</dbReference>
<dbReference type="AlphaFoldDB" id="A0A9D1AA05"/>
<reference evidence="2" key="1">
    <citation type="submission" date="2020-10" db="EMBL/GenBank/DDBJ databases">
        <authorList>
            <person name="Gilroy R."/>
        </authorList>
    </citation>
    <scope>NUCLEOTIDE SEQUENCE</scope>
    <source>
        <strain evidence="2">ChiSjej4B22-8148</strain>
    </source>
</reference>
<evidence type="ECO:0000313" key="2">
    <source>
        <dbReference type="EMBL" id="HIR12815.1"/>
    </source>
</evidence>
<sequence>MSVTMAQAIIHGPTDITINLQYDSGTGLYKATGTAPAKSSYNQTDHYYNVTLRAEDDAGNVTEIDATDSALGQALRLFVKEKVAPVITITSPTSGALITNNKPAITFKVTDDDSGVDPNTIGITIDNGAKITSGITKTPVSGGYECSYTPATALSDGQHTIKIDASDHDGNAAAQKSVTFKVDTVAPTLNLTSPADNLVTNLASCVVSGTTNDATSSPVTVTVKLNSGAAEEVTVGENGAFSTTLTLTQGANTITVVATDAAGKSTTIVRHVTLDTGAPVFSDPVITPNPVDAGNTFVISVTITD</sequence>
<accession>A0A9D1AA05</accession>
<protein>
    <recommendedName>
        <fullName evidence="1">Bacterial Ig-like domain-containing protein</fullName>
    </recommendedName>
</protein>
<dbReference type="Gene3D" id="2.60.40.10">
    <property type="entry name" value="Immunoglobulins"/>
    <property type="match status" value="2"/>
</dbReference>